<keyword evidence="12" id="KW-0325">Glycoprotein</keyword>
<evidence type="ECO:0000313" key="17">
    <source>
        <dbReference type="EMBL" id="PAA66888.1"/>
    </source>
</evidence>
<dbReference type="Gene3D" id="3.30.450.20">
    <property type="entry name" value="PAS domain"/>
    <property type="match status" value="2"/>
</dbReference>
<evidence type="ECO:0000256" key="9">
    <source>
        <dbReference type="ARBA" id="ARBA00022989"/>
    </source>
</evidence>
<dbReference type="SUPFAM" id="SSF53300">
    <property type="entry name" value="vWA-like"/>
    <property type="match status" value="1"/>
</dbReference>
<evidence type="ECO:0000256" key="3">
    <source>
        <dbReference type="ARBA" id="ARBA00022568"/>
    </source>
</evidence>
<evidence type="ECO:0000256" key="10">
    <source>
        <dbReference type="ARBA" id="ARBA00023065"/>
    </source>
</evidence>
<feature type="chain" id="PRO_5012537644" description="VWFA domain-containing protein" evidence="15">
    <location>
        <begin position="26"/>
        <end position="1248"/>
    </location>
</feature>
<feature type="signal peptide" evidence="15">
    <location>
        <begin position="1"/>
        <end position="25"/>
    </location>
</feature>
<keyword evidence="5" id="KW-0812">Transmembrane</keyword>
<keyword evidence="13" id="KW-0407">Ion channel</keyword>
<reference evidence="17 18" key="1">
    <citation type="submission" date="2017-06" db="EMBL/GenBank/DDBJ databases">
        <title>A platform for efficient transgenesis in Macrostomum lignano, a flatworm model organism for stem cell research.</title>
        <authorList>
            <person name="Berezikov E."/>
        </authorList>
    </citation>
    <scope>NUCLEOTIDE SEQUENCE [LARGE SCALE GENOMIC DNA]</scope>
    <source>
        <strain evidence="17">DV1</strain>
        <tissue evidence="17">Whole organism</tissue>
    </source>
</reference>
<feature type="region of interest" description="Disordered" evidence="14">
    <location>
        <begin position="1180"/>
        <end position="1201"/>
    </location>
</feature>
<evidence type="ECO:0000256" key="6">
    <source>
        <dbReference type="ARBA" id="ARBA00022729"/>
    </source>
</evidence>
<evidence type="ECO:0000256" key="15">
    <source>
        <dbReference type="SAM" id="SignalP"/>
    </source>
</evidence>
<dbReference type="PROSITE" id="PS50234">
    <property type="entry name" value="VWFA"/>
    <property type="match status" value="1"/>
</dbReference>
<protein>
    <recommendedName>
        <fullName evidence="16">VWFA domain-containing protein</fullName>
    </recommendedName>
</protein>
<evidence type="ECO:0000256" key="11">
    <source>
        <dbReference type="ARBA" id="ARBA00023136"/>
    </source>
</evidence>
<dbReference type="AlphaFoldDB" id="A0A267EZH1"/>
<dbReference type="InterPro" id="IPR029151">
    <property type="entry name" value="Sensor-like_sf"/>
</dbReference>
<evidence type="ECO:0000256" key="7">
    <source>
        <dbReference type="ARBA" id="ARBA00022837"/>
    </source>
</evidence>
<keyword evidence="2" id="KW-0813">Transport</keyword>
<dbReference type="PANTHER" id="PTHR10166">
    <property type="entry name" value="VOLTAGE-DEPENDENT CALCIUM CHANNEL SUBUNIT ALPHA-2/DELTA-RELATED"/>
    <property type="match status" value="1"/>
</dbReference>
<proteinExistence type="predicted"/>
<keyword evidence="18" id="KW-1185">Reference proteome</keyword>
<comment type="subcellular location">
    <subcellularLocation>
        <location evidence="1">Membrane</location>
        <topology evidence="1">Single-pass type I membrane protein</topology>
    </subcellularLocation>
</comment>
<evidence type="ECO:0000313" key="18">
    <source>
        <dbReference type="Proteomes" id="UP000215902"/>
    </source>
</evidence>
<dbReference type="FunFam" id="3.40.50.410:FF:000260">
    <property type="entry name" value="Predicted protein"/>
    <property type="match status" value="1"/>
</dbReference>
<dbReference type="InterPro" id="IPR002035">
    <property type="entry name" value="VWF_A"/>
</dbReference>
<evidence type="ECO:0000256" key="1">
    <source>
        <dbReference type="ARBA" id="ARBA00004479"/>
    </source>
</evidence>
<gene>
    <name evidence="17" type="ORF">BOX15_Mlig015658g3</name>
</gene>
<name>A0A267EZH1_9PLAT</name>
<dbReference type="PANTHER" id="PTHR10166:SF43">
    <property type="entry name" value="VWA N-TERMINAL DOMAIN-CONTAINING PROTEIN"/>
    <property type="match status" value="1"/>
</dbReference>
<feature type="domain" description="VWFA" evidence="16">
    <location>
        <begin position="280"/>
        <end position="411"/>
    </location>
</feature>
<evidence type="ECO:0000256" key="8">
    <source>
        <dbReference type="ARBA" id="ARBA00022882"/>
    </source>
</evidence>
<keyword evidence="4" id="KW-0107">Calcium channel</keyword>
<dbReference type="GO" id="GO:0005245">
    <property type="term" value="F:voltage-gated calcium channel activity"/>
    <property type="evidence" value="ECO:0007669"/>
    <property type="project" value="TreeGrafter"/>
</dbReference>
<dbReference type="GO" id="GO:0005891">
    <property type="term" value="C:voltage-gated calcium channel complex"/>
    <property type="evidence" value="ECO:0007669"/>
    <property type="project" value="TreeGrafter"/>
</dbReference>
<evidence type="ECO:0000259" key="16">
    <source>
        <dbReference type="PROSITE" id="PS50234"/>
    </source>
</evidence>
<organism evidence="17 18">
    <name type="scientific">Macrostomum lignano</name>
    <dbReference type="NCBI Taxonomy" id="282301"/>
    <lineage>
        <taxon>Eukaryota</taxon>
        <taxon>Metazoa</taxon>
        <taxon>Spiralia</taxon>
        <taxon>Lophotrochozoa</taxon>
        <taxon>Platyhelminthes</taxon>
        <taxon>Rhabditophora</taxon>
        <taxon>Macrostomorpha</taxon>
        <taxon>Macrostomida</taxon>
        <taxon>Macrostomidae</taxon>
        <taxon>Macrostomum</taxon>
    </lineage>
</organism>
<evidence type="ECO:0000256" key="5">
    <source>
        <dbReference type="ARBA" id="ARBA00022692"/>
    </source>
</evidence>
<dbReference type="Pfam" id="PF13519">
    <property type="entry name" value="VWA_2"/>
    <property type="match status" value="1"/>
</dbReference>
<dbReference type="Pfam" id="PF08399">
    <property type="entry name" value="VWA_N"/>
    <property type="match status" value="1"/>
</dbReference>
<dbReference type="EMBL" id="NIVC01001521">
    <property type="protein sequence ID" value="PAA66888.1"/>
    <property type="molecule type" value="Genomic_DNA"/>
</dbReference>
<dbReference type="STRING" id="282301.A0A267EZH1"/>
<evidence type="ECO:0000256" key="13">
    <source>
        <dbReference type="ARBA" id="ARBA00023303"/>
    </source>
</evidence>
<dbReference type="OrthoDB" id="10054666at2759"/>
<keyword evidence="7" id="KW-0106">Calcium</keyword>
<sequence length="1248" mass="140736">MWQRNKVMQRLLLVLIVIGLSTVDHLPMQPTMAYSITEVASIYSASGSDDRIKESTKDGTMYGDVYNWADMIQNYIQQVAADGIQRDQTQMLFDQAEYLYEKKNGTNVTMQVKQELSAYFRKKKATAHRIAEAAAEAYNRHYRQVRSGQRKIAASLSDLSVDIYRDSDIPHRLANSGMTLVPFFRQHITYNFSTIKIPDDVPRDLNETIFTVEWTYELERIFNETYQNDSSIRWLYFGSSTGVTRLYPGREWSSNFVGFYTDYDPRIRPWYIAATSGPKDVVIIIDCSASMEGEKFGIARSVAKAVIRTLTKQDYMNVVCARASHWDEVGKWHYFKSEVLSCQETKMVPATIEFRKDLMEKIDGLKPGGTSELEHGFQMGFELLNSQPRTGCLSILVFITDGKDTDGETVRCGPGYYTRSGYVPGPVCKYNWTKVWSVVNATNADSWPPARIFSYLIKDDGQMFPGALACNHSGSLRKLEDGENLISRMDNYFDFLARVAQNSKGLWTSPYIDAFGLGTMVTHAVPVISTIDTGKPRTIGVVGVDATLEEIETYVTRRQWGSVTSFLIDKEGQTIYHPLLKGSASLKDDPIFIHIQRMEQNKKSIPKEFNKVTQKMINGETGMIAIENGRRGISKGDYRAGVKYETMPLEYYFTNIEDSEYSVAFVLSKTDKVYRKLIEPKIEFEELVPRNRSYFNLLIEYNSSTVLKHYPDVFKYLNVKYNMSKKFQKLRITELHSSIFFAPKCYCEPLRYLFDDDLARKTLDAHEYMNTGKPDTGCHSPDSKTTDQAIFEAGSRAYVLVTQPIEERWRERKFSWIDEVIWTYVGMRSGVFRTYPGHRSVRPYDPTKRPWYSRTKSSPTKTSISTPYYDSAGSGKIITISQAVFEGMDNKTDGCNVTGKTKKPGGCPCEEGDECTSGYCYISAAKATTKEIQQGKRCATERIEAITSLDLGYNNFHRKVYNLMQASDGVKSCNAEHKCPDGSPNCKTVCYVFDNRANVIMAADFIEATDLDEGRYKGVTLGQKEGEVMMNLVFRQKLFQRDESVDFQGTCSFTAGAPRVTMNGIPTTPEESDNLYKTRGPIPGFSNSYGCIQDVISFEVNETALGRSRMLVGNVSGPCMQGFYYVTSLKDTNLFLLVIENWRDRSKTPFNFNCLLTRKLVASGASRIINGTCAHDQSGEVSDTGGASGGSGGASSSSDNGLDADRNCPALNNVTIPCDFNRANVLQMEQVIKLLLGWIILVTVHLTL</sequence>
<comment type="caution">
    <text evidence="17">The sequence shown here is derived from an EMBL/GenBank/DDBJ whole genome shotgun (WGS) entry which is preliminary data.</text>
</comment>
<keyword evidence="8" id="KW-0851">Voltage-gated channel</keyword>
<dbReference type="Proteomes" id="UP000215902">
    <property type="component" value="Unassembled WGS sequence"/>
</dbReference>
<dbReference type="SUPFAM" id="SSF103190">
    <property type="entry name" value="Sensory domain-like"/>
    <property type="match status" value="1"/>
</dbReference>
<keyword evidence="6 15" id="KW-0732">Signal</keyword>
<keyword evidence="11" id="KW-0472">Membrane</keyword>
<dbReference type="InterPro" id="IPR036465">
    <property type="entry name" value="vWFA_dom_sf"/>
</dbReference>
<evidence type="ECO:0000256" key="4">
    <source>
        <dbReference type="ARBA" id="ARBA00022673"/>
    </source>
</evidence>
<evidence type="ECO:0000256" key="14">
    <source>
        <dbReference type="SAM" id="MobiDB-lite"/>
    </source>
</evidence>
<keyword evidence="3" id="KW-0109">Calcium transport</keyword>
<evidence type="ECO:0000256" key="2">
    <source>
        <dbReference type="ARBA" id="ARBA00022448"/>
    </source>
</evidence>
<accession>A0A267EZH1</accession>
<dbReference type="InterPro" id="IPR051173">
    <property type="entry name" value="Ca_channel_alpha-2/delta"/>
</dbReference>
<keyword evidence="9" id="KW-1133">Transmembrane helix</keyword>
<dbReference type="Gene3D" id="3.40.50.410">
    <property type="entry name" value="von Willebrand factor, type A domain"/>
    <property type="match status" value="1"/>
</dbReference>
<evidence type="ECO:0000256" key="12">
    <source>
        <dbReference type="ARBA" id="ARBA00023180"/>
    </source>
</evidence>
<dbReference type="InterPro" id="IPR013608">
    <property type="entry name" value="VWA_N"/>
</dbReference>
<keyword evidence="10" id="KW-0406">Ion transport</keyword>